<organism evidence="1 2">
    <name type="scientific">Streptomyces caatingaensis</name>
    <dbReference type="NCBI Taxonomy" id="1678637"/>
    <lineage>
        <taxon>Bacteria</taxon>
        <taxon>Bacillati</taxon>
        <taxon>Actinomycetota</taxon>
        <taxon>Actinomycetes</taxon>
        <taxon>Kitasatosporales</taxon>
        <taxon>Streptomycetaceae</taxon>
        <taxon>Streptomyces</taxon>
    </lineage>
</organism>
<dbReference type="SUPFAM" id="SSF54427">
    <property type="entry name" value="NTF2-like"/>
    <property type="match status" value="1"/>
</dbReference>
<comment type="caution">
    <text evidence="1">The sequence shown here is derived from an EMBL/GenBank/DDBJ whole genome shotgun (WGS) entry which is preliminary data.</text>
</comment>
<gene>
    <name evidence="1" type="ORF">AC230_14540</name>
</gene>
<dbReference type="PATRIC" id="fig|1678637.3.peg.3134"/>
<protein>
    <recommendedName>
        <fullName evidence="3">DUF4440 domain-containing protein</fullName>
    </recommendedName>
</protein>
<sequence length="132" mass="14780">MSKAEIDVITEEFFGLFDNRGGRAVDVGRIRGLFLPGGVIVRTGPEFAAYSVEEFAAPRQRLLTGGRLVEFTEWETSERTEIAGDIATRRLEYRKSGTLDGVPFEGGGTKHIQFVRTPQGWRIAAVTWYDRP</sequence>
<name>A0A0K9XFY2_9ACTN</name>
<proteinExistence type="predicted"/>
<reference evidence="2" key="1">
    <citation type="submission" date="2015-07" db="EMBL/GenBank/DDBJ databases">
        <title>Draft genome sequence of Streptomyces sp. CMAA 1322, a bacterium isolated from Caatinga biome, from dry forest semiarid of Brazil.</title>
        <authorList>
            <person name="Santos S.N."/>
            <person name="Gacesa R."/>
            <person name="Taketani R.G."/>
            <person name="Long P.F."/>
            <person name="Melo I.S."/>
        </authorList>
    </citation>
    <scope>NUCLEOTIDE SEQUENCE [LARGE SCALE GENOMIC DNA]</scope>
    <source>
        <strain evidence="2">CMAA 1322</strain>
    </source>
</reference>
<evidence type="ECO:0000313" key="1">
    <source>
        <dbReference type="EMBL" id="KNB51582.1"/>
    </source>
</evidence>
<evidence type="ECO:0008006" key="3">
    <source>
        <dbReference type="Google" id="ProtNLM"/>
    </source>
</evidence>
<dbReference type="EMBL" id="LFXA01000009">
    <property type="protein sequence ID" value="KNB51582.1"/>
    <property type="molecule type" value="Genomic_DNA"/>
</dbReference>
<dbReference type="OrthoDB" id="3870025at2"/>
<dbReference type="Gene3D" id="3.10.450.50">
    <property type="match status" value="1"/>
</dbReference>
<dbReference type="AlphaFoldDB" id="A0A0K9XFY2"/>
<evidence type="ECO:0000313" key="2">
    <source>
        <dbReference type="Proteomes" id="UP000037288"/>
    </source>
</evidence>
<keyword evidence="2" id="KW-1185">Reference proteome</keyword>
<dbReference type="STRING" id="1678637.AC230_14540"/>
<dbReference type="Proteomes" id="UP000037288">
    <property type="component" value="Unassembled WGS sequence"/>
</dbReference>
<dbReference type="InterPro" id="IPR032710">
    <property type="entry name" value="NTF2-like_dom_sf"/>
</dbReference>
<accession>A0A0K9XFY2</accession>
<dbReference type="RefSeq" id="WP_049716589.1">
    <property type="nucleotide sequence ID" value="NZ_LFXA01000009.1"/>
</dbReference>